<keyword evidence="2" id="KW-1133">Transmembrane helix</keyword>
<gene>
    <name evidence="3" type="ORF">U0070_020994</name>
</gene>
<evidence type="ECO:0000256" key="1">
    <source>
        <dbReference type="SAM" id="MobiDB-lite"/>
    </source>
</evidence>
<sequence>MMRAVHLLGGGVVLLVLMQHHLHPRVVIIVLAHVVLVLIIIHLKGREREDRRVPFLIDNRSHLRQSGPSRALAMAAQLHQTCPSPNGIMGSLAMLMFSRVPTLPSQLTRLLLSKALLTRRLSPRFRCTPRQRRRQAPRRTPSASPARSASEDSPLPEKQLRGMLASNTETGKINLLVLKNKA</sequence>
<proteinExistence type="predicted"/>
<keyword evidence="2" id="KW-0472">Membrane</keyword>
<reference evidence="3 4" key="1">
    <citation type="journal article" date="2023" name="bioRxiv">
        <title>Conserved and derived expression patterns and positive selection on dental genes reveal complex evolutionary context of ever-growing rodent molars.</title>
        <authorList>
            <person name="Calamari Z.T."/>
            <person name="Song A."/>
            <person name="Cohen E."/>
            <person name="Akter M."/>
            <person name="Roy R.D."/>
            <person name="Hallikas O."/>
            <person name="Christensen M.M."/>
            <person name="Li P."/>
            <person name="Marangoni P."/>
            <person name="Jernvall J."/>
            <person name="Klein O.D."/>
        </authorList>
    </citation>
    <scope>NUCLEOTIDE SEQUENCE [LARGE SCALE GENOMIC DNA]</scope>
    <source>
        <strain evidence="3">V071</strain>
    </source>
</reference>
<evidence type="ECO:0000313" key="3">
    <source>
        <dbReference type="EMBL" id="KAK7799334.1"/>
    </source>
</evidence>
<protein>
    <submittedName>
        <fullName evidence="3">Uncharacterized protein</fullName>
    </submittedName>
</protein>
<feature type="region of interest" description="Disordered" evidence="1">
    <location>
        <begin position="123"/>
        <end position="157"/>
    </location>
</feature>
<dbReference type="EMBL" id="JBBHLL010000624">
    <property type="protein sequence ID" value="KAK7799334.1"/>
    <property type="molecule type" value="Genomic_DNA"/>
</dbReference>
<feature type="transmembrane region" description="Helical" evidence="2">
    <location>
        <begin position="28"/>
        <end position="45"/>
    </location>
</feature>
<keyword evidence="4" id="KW-1185">Reference proteome</keyword>
<accession>A0AAW0HBV6</accession>
<evidence type="ECO:0000256" key="2">
    <source>
        <dbReference type="SAM" id="Phobius"/>
    </source>
</evidence>
<organism evidence="3 4">
    <name type="scientific">Myodes glareolus</name>
    <name type="common">Bank vole</name>
    <name type="synonym">Clethrionomys glareolus</name>
    <dbReference type="NCBI Taxonomy" id="447135"/>
    <lineage>
        <taxon>Eukaryota</taxon>
        <taxon>Metazoa</taxon>
        <taxon>Chordata</taxon>
        <taxon>Craniata</taxon>
        <taxon>Vertebrata</taxon>
        <taxon>Euteleostomi</taxon>
        <taxon>Mammalia</taxon>
        <taxon>Eutheria</taxon>
        <taxon>Euarchontoglires</taxon>
        <taxon>Glires</taxon>
        <taxon>Rodentia</taxon>
        <taxon>Myomorpha</taxon>
        <taxon>Muroidea</taxon>
        <taxon>Cricetidae</taxon>
        <taxon>Arvicolinae</taxon>
        <taxon>Myodes</taxon>
    </lineage>
</organism>
<comment type="caution">
    <text evidence="3">The sequence shown here is derived from an EMBL/GenBank/DDBJ whole genome shotgun (WGS) entry which is preliminary data.</text>
</comment>
<dbReference type="AlphaFoldDB" id="A0AAW0HBV6"/>
<evidence type="ECO:0000313" key="4">
    <source>
        <dbReference type="Proteomes" id="UP001488838"/>
    </source>
</evidence>
<feature type="compositionally biased region" description="Basic residues" evidence="1">
    <location>
        <begin position="123"/>
        <end position="137"/>
    </location>
</feature>
<feature type="compositionally biased region" description="Low complexity" evidence="1">
    <location>
        <begin position="138"/>
        <end position="148"/>
    </location>
</feature>
<dbReference type="Proteomes" id="UP001488838">
    <property type="component" value="Unassembled WGS sequence"/>
</dbReference>
<name>A0AAW0HBV6_MYOGA</name>
<keyword evidence="2" id="KW-0812">Transmembrane</keyword>